<evidence type="ECO:0000313" key="9">
    <source>
        <dbReference type="Proteomes" id="UP000192441"/>
    </source>
</evidence>
<keyword evidence="10" id="KW-1185">Reference proteome</keyword>
<dbReference type="Gene3D" id="1.10.630.10">
    <property type="entry name" value="Cytochrome P450"/>
    <property type="match status" value="1"/>
</dbReference>
<evidence type="ECO:0000313" key="7">
    <source>
        <dbReference type="EMBL" id="BBZ14929.1"/>
    </source>
</evidence>
<dbReference type="Proteomes" id="UP000467379">
    <property type="component" value="Plasmid pJCM12687"/>
</dbReference>
<dbReference type="InterPro" id="IPR036396">
    <property type="entry name" value="Cyt_P450_sf"/>
</dbReference>
<dbReference type="OrthoDB" id="3599725at2"/>
<evidence type="ECO:0000313" key="10">
    <source>
        <dbReference type="Proteomes" id="UP000467379"/>
    </source>
</evidence>
<dbReference type="InterPro" id="IPR001128">
    <property type="entry name" value="Cyt_P450"/>
</dbReference>
<evidence type="ECO:0000256" key="1">
    <source>
        <dbReference type="ARBA" id="ARBA00010617"/>
    </source>
</evidence>
<dbReference type="PANTHER" id="PTHR46696">
    <property type="entry name" value="P450, PUTATIVE (EUROFUNG)-RELATED"/>
    <property type="match status" value="1"/>
</dbReference>
<dbReference type="Proteomes" id="UP000192441">
    <property type="component" value="Unassembled WGS sequence"/>
</dbReference>
<evidence type="ECO:0000256" key="2">
    <source>
        <dbReference type="ARBA" id="ARBA00022617"/>
    </source>
</evidence>
<keyword evidence="2" id="KW-0349">Heme</keyword>
<evidence type="ECO:0000313" key="8">
    <source>
        <dbReference type="EMBL" id="ORA40417.1"/>
    </source>
</evidence>
<dbReference type="RefSeq" id="WP_083130846.1">
    <property type="nucleotide sequence ID" value="NZ_AP022607.1"/>
</dbReference>
<comment type="similarity">
    <text evidence="1">Belongs to the cytochrome P450 family.</text>
</comment>
<keyword evidence="6" id="KW-0503">Monooxygenase</keyword>
<dbReference type="PANTHER" id="PTHR46696:SF6">
    <property type="entry name" value="P450, PUTATIVE (EUROFUNG)-RELATED"/>
    <property type="match status" value="1"/>
</dbReference>
<dbReference type="GO" id="GO:0005506">
    <property type="term" value="F:iron ion binding"/>
    <property type="evidence" value="ECO:0007669"/>
    <property type="project" value="InterPro"/>
</dbReference>
<proteinExistence type="inferred from homology"/>
<dbReference type="EMBL" id="AP022607">
    <property type="protein sequence ID" value="BBZ14929.1"/>
    <property type="molecule type" value="Genomic_DNA"/>
</dbReference>
<evidence type="ECO:0000256" key="4">
    <source>
        <dbReference type="ARBA" id="ARBA00023002"/>
    </source>
</evidence>
<organism evidence="8 9">
    <name type="scientific">Mycobacterium branderi</name>
    <dbReference type="NCBI Taxonomy" id="43348"/>
    <lineage>
        <taxon>Bacteria</taxon>
        <taxon>Bacillati</taxon>
        <taxon>Actinomycetota</taxon>
        <taxon>Actinomycetes</taxon>
        <taxon>Mycobacteriales</taxon>
        <taxon>Mycobacteriaceae</taxon>
        <taxon>Mycobacterium</taxon>
    </lineage>
</organism>
<reference evidence="7" key="3">
    <citation type="submission" date="2020-02" db="EMBL/GenBank/DDBJ databases">
        <authorList>
            <person name="Matsumoto Y."/>
            <person name="Kinjo T."/>
            <person name="Motooka D."/>
            <person name="Nabeya D."/>
            <person name="Jung N."/>
            <person name="Uechi K."/>
            <person name="Horii T."/>
            <person name="Iida T."/>
            <person name="Fujita J."/>
            <person name="Nakamura S."/>
        </authorList>
    </citation>
    <scope>NUCLEOTIDE SEQUENCE</scope>
    <source>
        <strain evidence="7">JCM 12687</strain>
        <plasmid evidence="7">pJCM12687</plasmid>
    </source>
</reference>
<dbReference type="PRINTS" id="PR00385">
    <property type="entry name" value="P450"/>
</dbReference>
<keyword evidence="4" id="KW-0560">Oxidoreductase</keyword>
<reference evidence="8 9" key="1">
    <citation type="submission" date="2016-12" db="EMBL/GenBank/DDBJ databases">
        <title>The new phylogeny of genus Mycobacterium.</title>
        <authorList>
            <person name="Tortoli E."/>
            <person name="Trovato A."/>
            <person name="Cirillo D.M."/>
        </authorList>
    </citation>
    <scope>NUCLEOTIDE SEQUENCE [LARGE SCALE GENOMIC DNA]</scope>
    <source>
        <strain evidence="8 9">DSM 44624</strain>
    </source>
</reference>
<dbReference type="InterPro" id="IPR002397">
    <property type="entry name" value="Cyt_P450_B"/>
</dbReference>
<protein>
    <submittedName>
        <fullName evidence="8">Cytochrome</fullName>
    </submittedName>
</protein>
<dbReference type="GO" id="GO:0004497">
    <property type="term" value="F:monooxygenase activity"/>
    <property type="evidence" value="ECO:0007669"/>
    <property type="project" value="UniProtKB-KW"/>
</dbReference>
<keyword evidence="7" id="KW-0614">Plasmid</keyword>
<dbReference type="GO" id="GO:0020037">
    <property type="term" value="F:heme binding"/>
    <property type="evidence" value="ECO:0007669"/>
    <property type="project" value="InterPro"/>
</dbReference>
<dbReference type="GO" id="GO:0016705">
    <property type="term" value="F:oxidoreductase activity, acting on paired donors, with incorporation or reduction of molecular oxygen"/>
    <property type="evidence" value="ECO:0007669"/>
    <property type="project" value="InterPro"/>
</dbReference>
<keyword evidence="3" id="KW-0479">Metal-binding</keyword>
<dbReference type="Pfam" id="PF00067">
    <property type="entry name" value="p450"/>
    <property type="match status" value="1"/>
</dbReference>
<sequence>MDQGERYDPRLSEWVQALKSEAHPQRHYHDKARDVRAERAPDGVVWLYRHDDILAINRHPAVLGTGGRGGSFGNDNPLIPLEIDGEDHKKWRRLLDPLFAPKRVALLEDSVRQLARELIDGFLPRGEAELYNDFCVPLPCLTFLRLVGAPVADLDFFIEFKDGVIHPAGETMEETQANMVVAATKIYEYFVGFLAEKRKTAQHEDDVIATLIKSEVDGEPMPDLTLVNILFLLMFAGLDTVTSSMSCAFAWLGQHPAERDRLVSDRSLVPAAVEEIMRYESPVPAGFRYAVEDIDLGDGLVIKAGEAIHASWAAANVDPTFYEDPLTVDFDRGRKDHMVFASGTHRCLGSHLARLEMRLALEELLDRIPNYTVGDEDSLVYDNVAVRMVKRLPITFPVPAVAGS</sequence>
<evidence type="ECO:0000256" key="5">
    <source>
        <dbReference type="ARBA" id="ARBA00023004"/>
    </source>
</evidence>
<dbReference type="PRINTS" id="PR00359">
    <property type="entry name" value="BP450"/>
</dbReference>
<dbReference type="SUPFAM" id="SSF48264">
    <property type="entry name" value="Cytochrome P450"/>
    <property type="match status" value="1"/>
</dbReference>
<accession>A0A7I7WBF5</accession>
<gene>
    <name evidence="8" type="ORF">BST20_07795</name>
    <name evidence="7" type="ORF">MBRA_51240</name>
</gene>
<evidence type="ECO:0000256" key="6">
    <source>
        <dbReference type="ARBA" id="ARBA00023033"/>
    </source>
</evidence>
<evidence type="ECO:0000256" key="3">
    <source>
        <dbReference type="ARBA" id="ARBA00022723"/>
    </source>
</evidence>
<dbReference type="EMBL" id="MVHM01000002">
    <property type="protein sequence ID" value="ORA40417.1"/>
    <property type="molecule type" value="Genomic_DNA"/>
</dbReference>
<geneLocation type="plasmid" evidence="7 10">
    <name>pJCM12687</name>
</geneLocation>
<reference evidence="7 10" key="2">
    <citation type="journal article" date="2019" name="Emerg. Microbes Infect.">
        <title>Comprehensive subspecies identification of 175 nontuberculous mycobacteria species based on 7547 genomic profiles.</title>
        <authorList>
            <person name="Matsumoto Y."/>
            <person name="Kinjo T."/>
            <person name="Motooka D."/>
            <person name="Nabeya D."/>
            <person name="Jung N."/>
            <person name="Uechi K."/>
            <person name="Horii T."/>
            <person name="Iida T."/>
            <person name="Fujita J."/>
            <person name="Nakamura S."/>
        </authorList>
    </citation>
    <scope>NUCLEOTIDE SEQUENCE [LARGE SCALE GENOMIC DNA]</scope>
    <source>
        <strain evidence="7 10">JCM 12687</strain>
        <plasmid evidence="7">pJCM12687</plasmid>
    </source>
</reference>
<name>A0A7I7WBF5_9MYCO</name>
<keyword evidence="5" id="KW-0408">Iron</keyword>
<dbReference type="AlphaFoldDB" id="A0A7I7WBF5"/>